<dbReference type="PANTHER" id="PTHR24305:SF166">
    <property type="entry name" value="CYTOCHROME P450 12A4, MITOCHONDRIAL-RELATED"/>
    <property type="match status" value="1"/>
</dbReference>
<feature type="non-terminal residue" evidence="10">
    <location>
        <position position="529"/>
    </location>
</feature>
<comment type="cofactor">
    <cofactor evidence="1 9">
        <name>heme</name>
        <dbReference type="ChEBI" id="CHEBI:30413"/>
    </cofactor>
</comment>
<dbReference type="InParanoid" id="A0A165N919"/>
<evidence type="ECO:0000256" key="1">
    <source>
        <dbReference type="ARBA" id="ARBA00001971"/>
    </source>
</evidence>
<dbReference type="CDD" id="cd11069">
    <property type="entry name" value="CYP_FUM15-like"/>
    <property type="match status" value="1"/>
</dbReference>
<accession>A0A165N919</accession>
<dbReference type="Pfam" id="PF00067">
    <property type="entry name" value="p450"/>
    <property type="match status" value="1"/>
</dbReference>
<sequence length="529" mass="59093">MALSLGNFALALGALTAFYAISKLWTRVWALFNTPLRNLRGPKNESMIWGNLKTVFASEDAVIYEAWLKEYGKAFSYHAFFGKYRLFTTDTRAIAHIFSNSHIWVKPELARRGLATVLGEGILSAEGEQHRRQRRTMNPAFGVAQIRELTDIFLEKSAELRDIWLAQVTAGGGEARVDALSSMSKAALDIIGVAGFDYHFDALKERQNELSDAFKSIFGAAMQPRTFDIFKEFIPGFKWIPDERTRTSDNARKTMSRIGMELINEKKRAIRGGDSKSAGRDLLSLLIRANMDKDVPPHLRLTDEEVLGQVPTFLVAGHETTATTTAWCLYALSIHPEIQTQLRDELLAVSTENPTMDDLNALPYLDAVVRETLRLYSVVASTLRSALEDDVIPLSSPITDRKGQVMNEIKVQKGDVIFVPITVLNRAEDIWGSDAHEFRPERWMNMSEKASNIPGIFAGLATFIGGPRSCIGYRFAIVEFKALLFHVVRSFNVALAVPPEQIGHKSTFLSRPMLKTDGSNQVPLIITPV</sequence>
<dbReference type="GO" id="GO:0005506">
    <property type="term" value="F:iron ion binding"/>
    <property type="evidence" value="ECO:0007669"/>
    <property type="project" value="InterPro"/>
</dbReference>
<gene>
    <name evidence="10" type="ORF">EXIGLDRAFT_721920</name>
</gene>
<dbReference type="Gene3D" id="1.10.630.10">
    <property type="entry name" value="Cytochrome P450"/>
    <property type="match status" value="1"/>
</dbReference>
<evidence type="ECO:0000256" key="7">
    <source>
        <dbReference type="ARBA" id="ARBA00023004"/>
    </source>
</evidence>
<evidence type="ECO:0000256" key="3">
    <source>
        <dbReference type="ARBA" id="ARBA00010617"/>
    </source>
</evidence>
<reference evidence="10 11" key="1">
    <citation type="journal article" date="2016" name="Mol. Biol. Evol.">
        <title>Comparative Genomics of Early-Diverging Mushroom-Forming Fungi Provides Insights into the Origins of Lignocellulose Decay Capabilities.</title>
        <authorList>
            <person name="Nagy L.G."/>
            <person name="Riley R."/>
            <person name="Tritt A."/>
            <person name="Adam C."/>
            <person name="Daum C."/>
            <person name="Floudas D."/>
            <person name="Sun H."/>
            <person name="Yadav J.S."/>
            <person name="Pangilinan J."/>
            <person name="Larsson K.H."/>
            <person name="Matsuura K."/>
            <person name="Barry K."/>
            <person name="Labutti K."/>
            <person name="Kuo R."/>
            <person name="Ohm R.A."/>
            <person name="Bhattacharya S.S."/>
            <person name="Shirouzu T."/>
            <person name="Yoshinaga Y."/>
            <person name="Martin F.M."/>
            <person name="Grigoriev I.V."/>
            <person name="Hibbett D.S."/>
        </authorList>
    </citation>
    <scope>NUCLEOTIDE SEQUENCE [LARGE SCALE GENOMIC DNA]</scope>
    <source>
        <strain evidence="10 11">HHB12029</strain>
    </source>
</reference>
<keyword evidence="7 9" id="KW-0408">Iron</keyword>
<organism evidence="10 11">
    <name type="scientific">Exidia glandulosa HHB12029</name>
    <dbReference type="NCBI Taxonomy" id="1314781"/>
    <lineage>
        <taxon>Eukaryota</taxon>
        <taxon>Fungi</taxon>
        <taxon>Dikarya</taxon>
        <taxon>Basidiomycota</taxon>
        <taxon>Agaricomycotina</taxon>
        <taxon>Agaricomycetes</taxon>
        <taxon>Auriculariales</taxon>
        <taxon>Exidiaceae</taxon>
        <taxon>Exidia</taxon>
    </lineage>
</organism>
<evidence type="ECO:0000256" key="8">
    <source>
        <dbReference type="ARBA" id="ARBA00023033"/>
    </source>
</evidence>
<dbReference type="Proteomes" id="UP000077266">
    <property type="component" value="Unassembled WGS sequence"/>
</dbReference>
<evidence type="ECO:0000256" key="5">
    <source>
        <dbReference type="ARBA" id="ARBA00022723"/>
    </source>
</evidence>
<keyword evidence="5 9" id="KW-0479">Metal-binding</keyword>
<dbReference type="OrthoDB" id="1470350at2759"/>
<dbReference type="GO" id="GO:0020037">
    <property type="term" value="F:heme binding"/>
    <property type="evidence" value="ECO:0007669"/>
    <property type="project" value="InterPro"/>
</dbReference>
<proteinExistence type="inferred from homology"/>
<feature type="binding site" description="axial binding residue" evidence="9">
    <location>
        <position position="470"/>
    </location>
    <ligand>
        <name>heme</name>
        <dbReference type="ChEBI" id="CHEBI:30413"/>
    </ligand>
    <ligandPart>
        <name>Fe</name>
        <dbReference type="ChEBI" id="CHEBI:18248"/>
    </ligandPart>
</feature>
<dbReference type="EMBL" id="KV425901">
    <property type="protein sequence ID" value="KZW00397.1"/>
    <property type="molecule type" value="Genomic_DNA"/>
</dbReference>
<keyword evidence="6" id="KW-0560">Oxidoreductase</keyword>
<evidence type="ECO:0000256" key="9">
    <source>
        <dbReference type="PIRSR" id="PIRSR602403-1"/>
    </source>
</evidence>
<dbReference type="PRINTS" id="PR00465">
    <property type="entry name" value="EP450IV"/>
</dbReference>
<protein>
    <submittedName>
        <fullName evidence="10">Cytochrome P450</fullName>
    </submittedName>
</protein>
<evidence type="ECO:0000256" key="2">
    <source>
        <dbReference type="ARBA" id="ARBA00005179"/>
    </source>
</evidence>
<evidence type="ECO:0000313" key="10">
    <source>
        <dbReference type="EMBL" id="KZW00397.1"/>
    </source>
</evidence>
<dbReference type="SUPFAM" id="SSF48264">
    <property type="entry name" value="Cytochrome P450"/>
    <property type="match status" value="1"/>
</dbReference>
<keyword evidence="11" id="KW-1185">Reference proteome</keyword>
<evidence type="ECO:0000256" key="4">
    <source>
        <dbReference type="ARBA" id="ARBA00022617"/>
    </source>
</evidence>
<dbReference type="GO" id="GO:0016705">
    <property type="term" value="F:oxidoreductase activity, acting on paired donors, with incorporation or reduction of molecular oxygen"/>
    <property type="evidence" value="ECO:0007669"/>
    <property type="project" value="InterPro"/>
</dbReference>
<dbReference type="AlphaFoldDB" id="A0A165N919"/>
<dbReference type="InterPro" id="IPR036396">
    <property type="entry name" value="Cyt_P450_sf"/>
</dbReference>
<dbReference type="GO" id="GO:0004497">
    <property type="term" value="F:monooxygenase activity"/>
    <property type="evidence" value="ECO:0007669"/>
    <property type="project" value="UniProtKB-KW"/>
</dbReference>
<evidence type="ECO:0000256" key="6">
    <source>
        <dbReference type="ARBA" id="ARBA00023002"/>
    </source>
</evidence>
<evidence type="ECO:0000313" key="11">
    <source>
        <dbReference type="Proteomes" id="UP000077266"/>
    </source>
</evidence>
<dbReference type="InterPro" id="IPR002403">
    <property type="entry name" value="Cyt_P450_E_grp-IV"/>
</dbReference>
<dbReference type="InterPro" id="IPR050121">
    <property type="entry name" value="Cytochrome_P450_monoxygenase"/>
</dbReference>
<dbReference type="PRINTS" id="PR00385">
    <property type="entry name" value="P450"/>
</dbReference>
<dbReference type="PANTHER" id="PTHR24305">
    <property type="entry name" value="CYTOCHROME P450"/>
    <property type="match status" value="1"/>
</dbReference>
<dbReference type="STRING" id="1314781.A0A165N919"/>
<name>A0A165N919_EXIGL</name>
<keyword evidence="8" id="KW-0503">Monooxygenase</keyword>
<comment type="similarity">
    <text evidence="3">Belongs to the cytochrome P450 family.</text>
</comment>
<keyword evidence="4 9" id="KW-0349">Heme</keyword>
<comment type="pathway">
    <text evidence="2">Secondary metabolite biosynthesis.</text>
</comment>
<dbReference type="InterPro" id="IPR001128">
    <property type="entry name" value="Cyt_P450"/>
</dbReference>